<dbReference type="PANTHER" id="PTHR43280">
    <property type="entry name" value="ARAC-FAMILY TRANSCRIPTIONAL REGULATOR"/>
    <property type="match status" value="1"/>
</dbReference>
<dbReference type="Proteomes" id="UP000824089">
    <property type="component" value="Unassembled WGS sequence"/>
</dbReference>
<keyword evidence="2" id="KW-0238">DNA-binding</keyword>
<reference evidence="5" key="2">
    <citation type="journal article" date="2021" name="PeerJ">
        <title>Extensive microbial diversity within the chicken gut microbiome revealed by metagenomics and culture.</title>
        <authorList>
            <person name="Gilroy R."/>
            <person name="Ravi A."/>
            <person name="Getino M."/>
            <person name="Pursley I."/>
            <person name="Horton D.L."/>
            <person name="Alikhan N.F."/>
            <person name="Baker D."/>
            <person name="Gharbi K."/>
            <person name="Hall N."/>
            <person name="Watson M."/>
            <person name="Adriaenssens E.M."/>
            <person name="Foster-Nyarko E."/>
            <person name="Jarju S."/>
            <person name="Secka A."/>
            <person name="Antonio M."/>
            <person name="Oren A."/>
            <person name="Chaudhuri R.R."/>
            <person name="La Ragione R."/>
            <person name="Hildebrand F."/>
            <person name="Pallen M.J."/>
        </authorList>
    </citation>
    <scope>NUCLEOTIDE SEQUENCE</scope>
    <source>
        <strain evidence="5">CHK195-4489</strain>
    </source>
</reference>
<evidence type="ECO:0000256" key="1">
    <source>
        <dbReference type="ARBA" id="ARBA00023015"/>
    </source>
</evidence>
<dbReference type="SUPFAM" id="SSF46689">
    <property type="entry name" value="Homeodomain-like"/>
    <property type="match status" value="2"/>
</dbReference>
<accession>A0A9D1I877</accession>
<dbReference type="PANTHER" id="PTHR43280:SF28">
    <property type="entry name" value="HTH-TYPE TRANSCRIPTIONAL ACTIVATOR RHAS"/>
    <property type="match status" value="1"/>
</dbReference>
<dbReference type="CDD" id="cd02208">
    <property type="entry name" value="cupin_RmlC-like"/>
    <property type="match status" value="1"/>
</dbReference>
<evidence type="ECO:0000256" key="3">
    <source>
        <dbReference type="ARBA" id="ARBA00023163"/>
    </source>
</evidence>
<dbReference type="PROSITE" id="PS01124">
    <property type="entry name" value="HTH_ARAC_FAMILY_2"/>
    <property type="match status" value="1"/>
</dbReference>
<keyword evidence="1" id="KW-0805">Transcription regulation</keyword>
<dbReference type="InterPro" id="IPR018060">
    <property type="entry name" value="HTH_AraC"/>
</dbReference>
<evidence type="ECO:0000256" key="2">
    <source>
        <dbReference type="ARBA" id="ARBA00023125"/>
    </source>
</evidence>
<dbReference type="InterPro" id="IPR020449">
    <property type="entry name" value="Tscrpt_reg_AraC-type_HTH"/>
</dbReference>
<dbReference type="Pfam" id="PF07883">
    <property type="entry name" value="Cupin_2"/>
    <property type="match status" value="1"/>
</dbReference>
<feature type="domain" description="HTH araC/xylS-type" evidence="4">
    <location>
        <begin position="174"/>
        <end position="272"/>
    </location>
</feature>
<sequence>MEFFYEEIHRAKNDTPYVDTEMTDVDYRAHYHEEVELIYIPEGTVEVTVENTCTLIHTGDIAIILPYRIHSLRNISCSRLYIFKLLCASFDFSSLSLPEYFLSENKNEHAYGVLHGFLMRLVNESKRPDSDALKELALKCAADEILLSIASMPGAGLSDQNHMDTRHKYASLLNTVNDYLQKHYREEIHLEDAAFACHFSSYYFAHCFKRAAGMTFNTYLTEFRLEKAADLIKSSSKTLTEIALACGFASVRTFNRSFMKFYNITPSQLRKNNI</sequence>
<proteinExistence type="predicted"/>
<comment type="caution">
    <text evidence="5">The sequence shown here is derived from an EMBL/GenBank/DDBJ whole genome shotgun (WGS) entry which is preliminary data.</text>
</comment>
<evidence type="ECO:0000313" key="5">
    <source>
        <dbReference type="EMBL" id="HIU30019.1"/>
    </source>
</evidence>
<protein>
    <submittedName>
        <fullName evidence="5">AraC family transcriptional regulator</fullName>
    </submittedName>
</protein>
<dbReference type="InterPro" id="IPR011051">
    <property type="entry name" value="RmlC_Cupin_sf"/>
</dbReference>
<dbReference type="SMART" id="SM00342">
    <property type="entry name" value="HTH_ARAC"/>
    <property type="match status" value="1"/>
</dbReference>
<dbReference type="EMBL" id="DVMM01000144">
    <property type="protein sequence ID" value="HIU30019.1"/>
    <property type="molecule type" value="Genomic_DNA"/>
</dbReference>
<dbReference type="InterPro" id="IPR009057">
    <property type="entry name" value="Homeodomain-like_sf"/>
</dbReference>
<keyword evidence="3" id="KW-0804">Transcription</keyword>
<dbReference type="SUPFAM" id="SSF51182">
    <property type="entry name" value="RmlC-like cupins"/>
    <property type="match status" value="1"/>
</dbReference>
<gene>
    <name evidence="5" type="ORF">IAD50_06980</name>
</gene>
<dbReference type="GO" id="GO:0003700">
    <property type="term" value="F:DNA-binding transcription factor activity"/>
    <property type="evidence" value="ECO:0007669"/>
    <property type="project" value="InterPro"/>
</dbReference>
<reference evidence="5" key="1">
    <citation type="submission" date="2020-10" db="EMBL/GenBank/DDBJ databases">
        <authorList>
            <person name="Gilroy R."/>
        </authorList>
    </citation>
    <scope>NUCLEOTIDE SEQUENCE</scope>
    <source>
        <strain evidence="5">CHK195-4489</strain>
    </source>
</reference>
<dbReference type="InterPro" id="IPR014710">
    <property type="entry name" value="RmlC-like_jellyroll"/>
</dbReference>
<dbReference type="PRINTS" id="PR00032">
    <property type="entry name" value="HTHARAC"/>
</dbReference>
<dbReference type="GO" id="GO:0043565">
    <property type="term" value="F:sequence-specific DNA binding"/>
    <property type="evidence" value="ECO:0007669"/>
    <property type="project" value="InterPro"/>
</dbReference>
<dbReference type="Gene3D" id="1.10.10.60">
    <property type="entry name" value="Homeodomain-like"/>
    <property type="match status" value="2"/>
</dbReference>
<name>A0A9D1I877_9CLOT</name>
<dbReference type="Gene3D" id="2.60.120.10">
    <property type="entry name" value="Jelly Rolls"/>
    <property type="match status" value="1"/>
</dbReference>
<evidence type="ECO:0000259" key="4">
    <source>
        <dbReference type="PROSITE" id="PS01124"/>
    </source>
</evidence>
<dbReference type="InterPro" id="IPR013096">
    <property type="entry name" value="Cupin_2"/>
</dbReference>
<evidence type="ECO:0000313" key="6">
    <source>
        <dbReference type="Proteomes" id="UP000824089"/>
    </source>
</evidence>
<organism evidence="5 6">
    <name type="scientific">Candidatus Egerieisoma faecipullorum</name>
    <dbReference type="NCBI Taxonomy" id="2840963"/>
    <lineage>
        <taxon>Bacteria</taxon>
        <taxon>Bacillati</taxon>
        <taxon>Bacillota</taxon>
        <taxon>Clostridia</taxon>
        <taxon>Eubacteriales</taxon>
        <taxon>Clostridiaceae</taxon>
        <taxon>Clostridiaceae incertae sedis</taxon>
        <taxon>Candidatus Egerieisoma</taxon>
    </lineage>
</organism>
<dbReference type="AlphaFoldDB" id="A0A9D1I877"/>
<dbReference type="Pfam" id="PF12833">
    <property type="entry name" value="HTH_18"/>
    <property type="match status" value="1"/>
</dbReference>